<dbReference type="GO" id="GO:0030246">
    <property type="term" value="F:carbohydrate binding"/>
    <property type="evidence" value="ECO:0007669"/>
    <property type="project" value="InterPro"/>
</dbReference>
<organism evidence="1 2">
    <name type="scientific">Glycomyces sambucus</name>
    <dbReference type="NCBI Taxonomy" id="380244"/>
    <lineage>
        <taxon>Bacteria</taxon>
        <taxon>Bacillati</taxon>
        <taxon>Actinomycetota</taxon>
        <taxon>Actinomycetes</taxon>
        <taxon>Glycomycetales</taxon>
        <taxon>Glycomycetaceae</taxon>
        <taxon>Glycomyces</taxon>
    </lineage>
</organism>
<dbReference type="OrthoDB" id="4739604at2"/>
<reference evidence="2" key="1">
    <citation type="submission" date="2016-10" db="EMBL/GenBank/DDBJ databases">
        <authorList>
            <person name="Varghese N."/>
            <person name="Submissions S."/>
        </authorList>
    </citation>
    <scope>NUCLEOTIDE SEQUENCE [LARGE SCALE GENOMIC DNA]</scope>
    <source>
        <strain evidence="2">CGMCC 4.3147</strain>
    </source>
</reference>
<dbReference type="Gene3D" id="2.70.98.10">
    <property type="match status" value="1"/>
</dbReference>
<accession>A0A1G9D5I2</accession>
<keyword evidence="2" id="KW-1185">Reference proteome</keyword>
<dbReference type="GO" id="GO:0005975">
    <property type="term" value="P:carbohydrate metabolic process"/>
    <property type="evidence" value="ECO:0007669"/>
    <property type="project" value="InterPro"/>
</dbReference>
<dbReference type="RefSeq" id="WP_091042755.1">
    <property type="nucleotide sequence ID" value="NZ_FNGF01000001.1"/>
</dbReference>
<proteinExistence type="predicted"/>
<dbReference type="STRING" id="380244.SAMN05216298_0686"/>
<dbReference type="Pfam" id="PF01263">
    <property type="entry name" value="Aldose_epim"/>
    <property type="match status" value="1"/>
</dbReference>
<gene>
    <name evidence="1" type="ORF">SAMN05216298_0686</name>
</gene>
<protein>
    <submittedName>
        <fullName evidence="1">Aldose 1-epimerase</fullName>
    </submittedName>
</protein>
<dbReference type="AlphaFoldDB" id="A0A1G9D5I2"/>
<dbReference type="SUPFAM" id="SSF74650">
    <property type="entry name" value="Galactose mutarotase-like"/>
    <property type="match status" value="1"/>
</dbReference>
<evidence type="ECO:0000313" key="2">
    <source>
        <dbReference type="Proteomes" id="UP000198662"/>
    </source>
</evidence>
<dbReference type="InterPro" id="IPR011013">
    <property type="entry name" value="Gal_mutarotase_sf_dom"/>
</dbReference>
<dbReference type="EMBL" id="FNGF01000001">
    <property type="protein sequence ID" value="SDK59073.1"/>
    <property type="molecule type" value="Genomic_DNA"/>
</dbReference>
<dbReference type="InterPro" id="IPR014718">
    <property type="entry name" value="GH-type_carb-bd"/>
</dbReference>
<name>A0A1G9D5I2_9ACTN</name>
<dbReference type="InterPro" id="IPR008183">
    <property type="entry name" value="Aldose_1/G6P_1-epimerase"/>
</dbReference>
<dbReference type="Proteomes" id="UP000198662">
    <property type="component" value="Unassembled WGS sequence"/>
</dbReference>
<sequence length="300" mass="31830">MPGETGRGLILLAGATSTAEVSPRAASLRSLRVHGRDLVEPTAAAADPPGMAGAVLAPWPNRVASARWTYDGAEQRLAVTEPEFGHANHGLLADRDFTVRHAAPDTVTLAAAIDGEPGYPFRLDVAVTYRLAPDGLDAATAITNRGDRPAPAATGAHPYLRAGDAPAAALRLDADRARLPGRTHLPGPPFAVAGTGYDLREPVPFARLPRHLTYERAQGPSRHRLTAPDGTSVELRADANHRWFQLYVDPALATDDGPRAAIAVEPMTAPPDALNTGEGLHWLAPGETWTVEWGLRLQPV</sequence>
<dbReference type="GO" id="GO:0016853">
    <property type="term" value="F:isomerase activity"/>
    <property type="evidence" value="ECO:0007669"/>
    <property type="project" value="InterPro"/>
</dbReference>
<evidence type="ECO:0000313" key="1">
    <source>
        <dbReference type="EMBL" id="SDK59073.1"/>
    </source>
</evidence>